<dbReference type="RefSeq" id="WP_188642234.1">
    <property type="nucleotide sequence ID" value="NZ_BMID01000001.1"/>
</dbReference>
<dbReference type="Gene3D" id="2.60.120.620">
    <property type="entry name" value="q2cbj1_9rhob like domain"/>
    <property type="match status" value="1"/>
</dbReference>
<gene>
    <name evidence="2" type="ORF">GCM10010923_16430</name>
</gene>
<dbReference type="EMBL" id="BMID01000001">
    <property type="protein sequence ID" value="GGA07144.1"/>
    <property type="molecule type" value="Genomic_DNA"/>
</dbReference>
<evidence type="ECO:0008006" key="4">
    <source>
        <dbReference type="Google" id="ProtNLM"/>
    </source>
</evidence>
<sequence>MNGYFRDPGFDAAFARDGFVVVDLLGEEAVEALSREARRLLPTERSFNDPQGAAYTSYFDLEYRAEASALIRSFVEPALTEVLVGFEPLFATFFWKPGKGPETPIHQHSPYVSDLRGATINCWCPLVDCTRDSGALTIVPRSQRLTRHIQVPMRPAYWQSFTASLQQQYLEAIEVRAGQAVLFDDTMPHGAARNAREQDRLVTLTTMVPEGATPSYVVGDEGGEVAVAYAAEDEYAYSDMFNGRLPAPCERRPLARVDESCEPIDAAEWRHRLRMRGVHPRGSWQRRISRLKKLLAREEKW</sequence>
<evidence type="ECO:0000256" key="1">
    <source>
        <dbReference type="ARBA" id="ARBA00001954"/>
    </source>
</evidence>
<proteinExistence type="predicted"/>
<comment type="cofactor">
    <cofactor evidence="1">
        <name>Fe(2+)</name>
        <dbReference type="ChEBI" id="CHEBI:29033"/>
    </cofactor>
</comment>
<protein>
    <recommendedName>
        <fullName evidence="4">Phytanoyl-CoA dioxygenase</fullName>
    </recommendedName>
</protein>
<dbReference type="SUPFAM" id="SSF51197">
    <property type="entry name" value="Clavaminate synthase-like"/>
    <property type="match status" value="1"/>
</dbReference>
<accession>A0ABQ1FCQ6</accession>
<evidence type="ECO:0000313" key="3">
    <source>
        <dbReference type="Proteomes" id="UP000603317"/>
    </source>
</evidence>
<dbReference type="InterPro" id="IPR008775">
    <property type="entry name" value="Phytyl_CoA_dOase-like"/>
</dbReference>
<dbReference type="PANTHER" id="PTHR20883:SF48">
    <property type="entry name" value="ECTOINE DIOXYGENASE"/>
    <property type="match status" value="1"/>
</dbReference>
<dbReference type="Pfam" id="PF05721">
    <property type="entry name" value="PhyH"/>
    <property type="match status" value="1"/>
</dbReference>
<evidence type="ECO:0000313" key="2">
    <source>
        <dbReference type="EMBL" id="GGA07144.1"/>
    </source>
</evidence>
<dbReference type="PANTHER" id="PTHR20883">
    <property type="entry name" value="PHYTANOYL-COA DIOXYGENASE DOMAIN CONTAINING 1"/>
    <property type="match status" value="1"/>
</dbReference>
<reference evidence="3" key="1">
    <citation type="journal article" date="2019" name="Int. J. Syst. Evol. Microbiol.">
        <title>The Global Catalogue of Microorganisms (GCM) 10K type strain sequencing project: providing services to taxonomists for standard genome sequencing and annotation.</title>
        <authorList>
            <consortium name="The Broad Institute Genomics Platform"/>
            <consortium name="The Broad Institute Genome Sequencing Center for Infectious Disease"/>
            <person name="Wu L."/>
            <person name="Ma J."/>
        </authorList>
    </citation>
    <scope>NUCLEOTIDE SEQUENCE [LARGE SCALE GENOMIC DNA]</scope>
    <source>
        <strain evidence="3">CGMCC 1.15297</strain>
    </source>
</reference>
<keyword evidence="3" id="KW-1185">Reference proteome</keyword>
<comment type="caution">
    <text evidence="2">The sequence shown here is derived from an EMBL/GenBank/DDBJ whole genome shotgun (WGS) entry which is preliminary data.</text>
</comment>
<organism evidence="2 3">
    <name type="scientific">Blastomonas marina</name>
    <dbReference type="NCBI Taxonomy" id="1867408"/>
    <lineage>
        <taxon>Bacteria</taxon>
        <taxon>Pseudomonadati</taxon>
        <taxon>Pseudomonadota</taxon>
        <taxon>Alphaproteobacteria</taxon>
        <taxon>Sphingomonadales</taxon>
        <taxon>Sphingomonadaceae</taxon>
        <taxon>Blastomonas</taxon>
    </lineage>
</organism>
<dbReference type="Proteomes" id="UP000603317">
    <property type="component" value="Unassembled WGS sequence"/>
</dbReference>
<name>A0ABQ1FCQ6_9SPHN</name>